<feature type="signal peptide" evidence="2">
    <location>
        <begin position="1"/>
        <end position="16"/>
    </location>
</feature>
<evidence type="ECO:0000313" key="5">
    <source>
        <dbReference type="Proteomes" id="UP000756921"/>
    </source>
</evidence>
<dbReference type="Proteomes" id="UP000756921">
    <property type="component" value="Unassembled WGS sequence"/>
</dbReference>
<dbReference type="AlphaFoldDB" id="A0A9P6GUE8"/>
<feature type="chain" id="PRO_5040176278" evidence="2">
    <location>
        <begin position="17"/>
        <end position="260"/>
    </location>
</feature>
<keyword evidence="5" id="KW-1185">Reference proteome</keyword>
<dbReference type="Pfam" id="PF00326">
    <property type="entry name" value="Peptidase_S9"/>
    <property type="match status" value="1"/>
</dbReference>
<sequence length="260" mass="27948">MKALVPLLSIASVASAMGEQAQNSPVLRRQSVNGAILTYQPANVSNGVGVLILPGGGYSYTSTDKEGYQPAAWLNQRGYDAWILLDYATANNSKTPLYPLPQDQALEAVKQIRAKSIVTKLGIWGFSAGGHLAATTVTNTSADLDFGILAYPVITMDPKYTHNGSRTNLIGNNPSPELQDRLSAENRVTNSTPPIFLFHTANDGTVPVQNTYLFANAMASHERPAHVLVLPDGGHGLGLALSDPVRTWTGELERFLKYSI</sequence>
<dbReference type="InterPro" id="IPR029058">
    <property type="entry name" value="AB_hydrolase_fold"/>
</dbReference>
<evidence type="ECO:0000256" key="2">
    <source>
        <dbReference type="SAM" id="SignalP"/>
    </source>
</evidence>
<gene>
    <name evidence="4" type="ORF">PMIN01_01140</name>
</gene>
<dbReference type="PANTHER" id="PTHR48081">
    <property type="entry name" value="AB HYDROLASE SUPERFAMILY PROTEIN C4A8.06C"/>
    <property type="match status" value="1"/>
</dbReference>
<keyword evidence="2" id="KW-0732">Signal</keyword>
<keyword evidence="1" id="KW-0378">Hydrolase</keyword>
<dbReference type="SUPFAM" id="SSF53474">
    <property type="entry name" value="alpha/beta-Hydrolases"/>
    <property type="match status" value="1"/>
</dbReference>
<reference evidence="4" key="1">
    <citation type="journal article" date="2020" name="Mol. Plant Microbe Interact.">
        <title>Genome Sequence of the Biocontrol Agent Coniothyrium minitans strain Conio (IMI 134523).</title>
        <authorList>
            <person name="Patel D."/>
            <person name="Shittu T.A."/>
            <person name="Baroncelli R."/>
            <person name="Muthumeenakshi S."/>
            <person name="Osborne T.H."/>
            <person name="Janganan T.K."/>
            <person name="Sreenivasaprasad S."/>
        </authorList>
    </citation>
    <scope>NUCLEOTIDE SEQUENCE</scope>
    <source>
        <strain evidence="4">Conio</strain>
    </source>
</reference>
<dbReference type="GO" id="GO:0006508">
    <property type="term" value="P:proteolysis"/>
    <property type="evidence" value="ECO:0007669"/>
    <property type="project" value="InterPro"/>
</dbReference>
<evidence type="ECO:0000313" key="4">
    <source>
        <dbReference type="EMBL" id="KAF9741601.1"/>
    </source>
</evidence>
<name>A0A9P6GUE8_9PLEO</name>
<dbReference type="Gene3D" id="3.40.50.1820">
    <property type="entry name" value="alpha/beta hydrolase"/>
    <property type="match status" value="1"/>
</dbReference>
<dbReference type="PANTHER" id="PTHR48081:SF6">
    <property type="entry name" value="PEPTIDASE S9 PROLYL OLIGOPEPTIDASE CATALYTIC DOMAIN-CONTAINING PROTEIN"/>
    <property type="match status" value="1"/>
</dbReference>
<accession>A0A9P6GUE8</accession>
<dbReference type="EMBL" id="WJXW01000001">
    <property type="protein sequence ID" value="KAF9741601.1"/>
    <property type="molecule type" value="Genomic_DNA"/>
</dbReference>
<organism evidence="4 5">
    <name type="scientific">Paraphaeosphaeria minitans</name>
    <dbReference type="NCBI Taxonomy" id="565426"/>
    <lineage>
        <taxon>Eukaryota</taxon>
        <taxon>Fungi</taxon>
        <taxon>Dikarya</taxon>
        <taxon>Ascomycota</taxon>
        <taxon>Pezizomycotina</taxon>
        <taxon>Dothideomycetes</taxon>
        <taxon>Pleosporomycetidae</taxon>
        <taxon>Pleosporales</taxon>
        <taxon>Massarineae</taxon>
        <taxon>Didymosphaeriaceae</taxon>
        <taxon>Paraphaeosphaeria</taxon>
    </lineage>
</organism>
<comment type="caution">
    <text evidence="4">The sequence shown here is derived from an EMBL/GenBank/DDBJ whole genome shotgun (WGS) entry which is preliminary data.</text>
</comment>
<dbReference type="OrthoDB" id="6499973at2759"/>
<evidence type="ECO:0000256" key="1">
    <source>
        <dbReference type="ARBA" id="ARBA00022801"/>
    </source>
</evidence>
<feature type="domain" description="Peptidase S9 prolyl oligopeptidase catalytic" evidence="3">
    <location>
        <begin position="104"/>
        <end position="238"/>
    </location>
</feature>
<dbReference type="InterPro" id="IPR001375">
    <property type="entry name" value="Peptidase_S9_cat"/>
</dbReference>
<protein>
    <submittedName>
        <fullName evidence="4">Endo-1,4-beta-xylanase B</fullName>
    </submittedName>
</protein>
<proteinExistence type="predicted"/>
<evidence type="ECO:0000259" key="3">
    <source>
        <dbReference type="Pfam" id="PF00326"/>
    </source>
</evidence>
<dbReference type="GO" id="GO:0008236">
    <property type="term" value="F:serine-type peptidase activity"/>
    <property type="evidence" value="ECO:0007669"/>
    <property type="project" value="InterPro"/>
</dbReference>
<dbReference type="InterPro" id="IPR050300">
    <property type="entry name" value="GDXG_lipolytic_enzyme"/>
</dbReference>